<keyword evidence="1" id="KW-0805">Transcription regulation</keyword>
<protein>
    <submittedName>
        <fullName evidence="5">MarR family transcriptional regulator</fullName>
    </submittedName>
</protein>
<feature type="domain" description="HTH marR-type" evidence="4">
    <location>
        <begin position="16"/>
        <end position="147"/>
    </location>
</feature>
<keyword evidence="3" id="KW-0804">Transcription</keyword>
<evidence type="ECO:0000256" key="3">
    <source>
        <dbReference type="ARBA" id="ARBA00023163"/>
    </source>
</evidence>
<accession>A0ABT4QIQ6</accession>
<dbReference type="Gene3D" id="1.10.10.10">
    <property type="entry name" value="Winged helix-like DNA-binding domain superfamily/Winged helix DNA-binding domain"/>
    <property type="match status" value="1"/>
</dbReference>
<evidence type="ECO:0000259" key="4">
    <source>
        <dbReference type="PROSITE" id="PS50995"/>
    </source>
</evidence>
<dbReference type="InterPro" id="IPR000835">
    <property type="entry name" value="HTH_MarR-typ"/>
</dbReference>
<organism evidence="5 6">
    <name type="scientific">Paenibacillus gyeongsangnamensis</name>
    <dbReference type="NCBI Taxonomy" id="3388067"/>
    <lineage>
        <taxon>Bacteria</taxon>
        <taxon>Bacillati</taxon>
        <taxon>Bacillota</taxon>
        <taxon>Bacilli</taxon>
        <taxon>Bacillales</taxon>
        <taxon>Paenibacillaceae</taxon>
        <taxon>Paenibacillus</taxon>
    </lineage>
</organism>
<name>A0ABT4QIQ6_9BACL</name>
<comment type="caution">
    <text evidence="5">The sequence shown here is derived from an EMBL/GenBank/DDBJ whole genome shotgun (WGS) entry which is preliminary data.</text>
</comment>
<evidence type="ECO:0000313" key="5">
    <source>
        <dbReference type="EMBL" id="MCZ8516761.1"/>
    </source>
</evidence>
<reference evidence="5 6" key="1">
    <citation type="submission" date="2022-12" db="EMBL/GenBank/DDBJ databases">
        <title>Draft genome sequence of Paenibacillus sp. dW9.</title>
        <authorList>
            <person name="Choi E.-W."/>
            <person name="Kim D.-U."/>
        </authorList>
    </citation>
    <scope>NUCLEOTIDE SEQUENCE [LARGE SCALE GENOMIC DNA]</scope>
    <source>
        <strain evidence="6">dW9</strain>
    </source>
</reference>
<dbReference type="PANTHER" id="PTHR42756:SF1">
    <property type="entry name" value="TRANSCRIPTIONAL REPRESSOR OF EMRAB OPERON"/>
    <property type="match status" value="1"/>
</dbReference>
<dbReference type="InterPro" id="IPR036390">
    <property type="entry name" value="WH_DNA-bd_sf"/>
</dbReference>
<keyword evidence="6" id="KW-1185">Reference proteome</keyword>
<dbReference type="PANTHER" id="PTHR42756">
    <property type="entry name" value="TRANSCRIPTIONAL REGULATOR, MARR"/>
    <property type="match status" value="1"/>
</dbReference>
<dbReference type="RefSeq" id="WP_269885292.1">
    <property type="nucleotide sequence ID" value="NZ_JAQAGZ010000026.1"/>
</dbReference>
<evidence type="ECO:0000256" key="2">
    <source>
        <dbReference type="ARBA" id="ARBA00023125"/>
    </source>
</evidence>
<keyword evidence="2" id="KW-0238">DNA-binding</keyword>
<dbReference type="Proteomes" id="UP001527882">
    <property type="component" value="Unassembled WGS sequence"/>
</dbReference>
<dbReference type="Pfam" id="PF12802">
    <property type="entry name" value="MarR_2"/>
    <property type="match status" value="1"/>
</dbReference>
<gene>
    <name evidence="5" type="ORF">O9H85_31240</name>
</gene>
<evidence type="ECO:0000313" key="6">
    <source>
        <dbReference type="Proteomes" id="UP001527882"/>
    </source>
</evidence>
<dbReference type="EMBL" id="JAQAGZ010000026">
    <property type="protein sequence ID" value="MCZ8516761.1"/>
    <property type="molecule type" value="Genomic_DNA"/>
</dbReference>
<dbReference type="SUPFAM" id="SSF46785">
    <property type="entry name" value="Winged helix' DNA-binding domain"/>
    <property type="match status" value="1"/>
</dbReference>
<sequence>MNQDSTIQPESSKTYGSSISDLLRRLTKLYESVIAKALKEIGLTNPQMMVLKQIIREPKTLGHISQAVQLSNSTVSGILDRLERDDWIERIRDEEDRRIIWIRKTEKISGLRDKFELFRESFYDHLFDDISDAEIEHIVRSLDILITHLECKLEDEASRS</sequence>
<dbReference type="InterPro" id="IPR036388">
    <property type="entry name" value="WH-like_DNA-bd_sf"/>
</dbReference>
<evidence type="ECO:0000256" key="1">
    <source>
        <dbReference type="ARBA" id="ARBA00023015"/>
    </source>
</evidence>
<dbReference type="SMART" id="SM00347">
    <property type="entry name" value="HTH_MARR"/>
    <property type="match status" value="1"/>
</dbReference>
<proteinExistence type="predicted"/>
<dbReference type="PROSITE" id="PS50995">
    <property type="entry name" value="HTH_MARR_2"/>
    <property type="match status" value="1"/>
</dbReference>